<evidence type="ECO:0000313" key="2">
    <source>
        <dbReference type="EMBL" id="KZV55354.1"/>
    </source>
</evidence>
<sequence>MVIGSLETLDLPMVIDLTGIFVLKGSYCTLTMTDWFLQALSVIPRGSWGYVARCFTMIRWVSPKICFRSHKCCEPMASCIPEPLRVTQVLVSQFPYGYDTQSIEYSRRKVGTRITVTKTGGPNESDHQQGGNIIDGEKPTRCILNGNNDEFGPIIEGRELPDASSTERQKRRVPSQPSPPSVQPQHLRGQERPDASSMLSSTRLFSVDCGSLRQSGPRPDPRLLRQAALEALTRSARTDSPRRVGRKQISGDNGRRRRRRTAGGGGGVWRGGEGRLSLGIQLAVGPQPLWLRNHNSGPAQRIMVKRLATSPHDPLGITDSACKNHSVVVSVQYGPFNPYIPIRSTTIGKSRVAIDPIAMRTSWRSNSDISLNAFRVVRTNQYNQDLGLIHSTNGNHLESPNEGSSIDHQGMGSTHDSTCDVATDIESDDSQMSCCELLIPDEYSWYPVHALNDMTSFMLDLIDV</sequence>
<organism evidence="2 3">
    <name type="scientific">Dorcoceras hygrometricum</name>
    <dbReference type="NCBI Taxonomy" id="472368"/>
    <lineage>
        <taxon>Eukaryota</taxon>
        <taxon>Viridiplantae</taxon>
        <taxon>Streptophyta</taxon>
        <taxon>Embryophyta</taxon>
        <taxon>Tracheophyta</taxon>
        <taxon>Spermatophyta</taxon>
        <taxon>Magnoliopsida</taxon>
        <taxon>eudicotyledons</taxon>
        <taxon>Gunneridae</taxon>
        <taxon>Pentapetalae</taxon>
        <taxon>asterids</taxon>
        <taxon>lamiids</taxon>
        <taxon>Lamiales</taxon>
        <taxon>Gesneriaceae</taxon>
        <taxon>Didymocarpoideae</taxon>
        <taxon>Trichosporeae</taxon>
        <taxon>Loxocarpinae</taxon>
        <taxon>Dorcoceras</taxon>
    </lineage>
</organism>
<evidence type="ECO:0000256" key="1">
    <source>
        <dbReference type="SAM" id="MobiDB-lite"/>
    </source>
</evidence>
<feature type="region of interest" description="Disordered" evidence="1">
    <location>
        <begin position="116"/>
        <end position="199"/>
    </location>
</feature>
<dbReference type="EMBL" id="KQ988707">
    <property type="protein sequence ID" value="KZV55354.1"/>
    <property type="molecule type" value="Genomic_DNA"/>
</dbReference>
<dbReference type="OrthoDB" id="3934549at2759"/>
<feature type="compositionally biased region" description="Basic and acidic residues" evidence="1">
    <location>
        <begin position="156"/>
        <end position="168"/>
    </location>
</feature>
<reference evidence="2 3" key="1">
    <citation type="journal article" date="2015" name="Proc. Natl. Acad. Sci. U.S.A.">
        <title>The resurrection genome of Boea hygrometrica: A blueprint for survival of dehydration.</title>
        <authorList>
            <person name="Xiao L."/>
            <person name="Yang G."/>
            <person name="Zhang L."/>
            <person name="Yang X."/>
            <person name="Zhao S."/>
            <person name="Ji Z."/>
            <person name="Zhou Q."/>
            <person name="Hu M."/>
            <person name="Wang Y."/>
            <person name="Chen M."/>
            <person name="Xu Y."/>
            <person name="Jin H."/>
            <person name="Xiao X."/>
            <person name="Hu G."/>
            <person name="Bao F."/>
            <person name="Hu Y."/>
            <person name="Wan P."/>
            <person name="Li L."/>
            <person name="Deng X."/>
            <person name="Kuang T."/>
            <person name="Xiang C."/>
            <person name="Zhu J.K."/>
            <person name="Oliver M.J."/>
            <person name="He Y."/>
        </authorList>
    </citation>
    <scope>NUCLEOTIDE SEQUENCE [LARGE SCALE GENOMIC DNA]</scope>
    <source>
        <strain evidence="3">cv. XS01</strain>
    </source>
</reference>
<name>A0A2Z7D6W6_9LAMI</name>
<keyword evidence="3" id="KW-1185">Reference proteome</keyword>
<protein>
    <submittedName>
        <fullName evidence="2">Uncharacterized protein</fullName>
    </submittedName>
</protein>
<proteinExistence type="predicted"/>
<dbReference type="Proteomes" id="UP000250235">
    <property type="component" value="Unassembled WGS sequence"/>
</dbReference>
<feature type="region of interest" description="Disordered" evidence="1">
    <location>
        <begin position="232"/>
        <end position="270"/>
    </location>
</feature>
<accession>A0A2Z7D6W6</accession>
<evidence type="ECO:0000313" key="3">
    <source>
        <dbReference type="Proteomes" id="UP000250235"/>
    </source>
</evidence>
<dbReference type="AlphaFoldDB" id="A0A2Z7D6W6"/>
<gene>
    <name evidence="2" type="ORF">F511_24671</name>
</gene>